<gene>
    <name evidence="3" type="ORF">IKC_04285</name>
</gene>
<comment type="caution">
    <text evidence="3">The sequence shown here is derived from an EMBL/GenBank/DDBJ whole genome shotgun (WGS) entry which is preliminary data.</text>
</comment>
<dbReference type="SUPFAM" id="SSF52540">
    <property type="entry name" value="P-loop containing nucleoside triphosphate hydrolases"/>
    <property type="match status" value="1"/>
</dbReference>
<dbReference type="Gene3D" id="3.40.50.300">
    <property type="entry name" value="P-loop containing nucleotide triphosphate hydrolases"/>
    <property type="match status" value="1"/>
</dbReference>
<dbReference type="InterPro" id="IPR002789">
    <property type="entry name" value="HerA_central"/>
</dbReference>
<reference evidence="3 4" key="1">
    <citation type="submission" date="2012-12" db="EMBL/GenBank/DDBJ databases">
        <title>The Genome Sequence of Bacillus cereus VD184.</title>
        <authorList>
            <consortium name="The Broad Institute Genome Sequencing Platform"/>
            <consortium name="The Broad Institute Genome Sequencing Center for Infectious Disease"/>
            <person name="Feldgarden M."/>
            <person name="Van der Auwera G.A."/>
            <person name="Mahillon J."/>
            <person name="Duprez V."/>
            <person name="Timmery S."/>
            <person name="Mattelet C."/>
            <person name="Dierick K."/>
            <person name="Sun M."/>
            <person name="Yu Z."/>
            <person name="Zhu L."/>
            <person name="Hu X."/>
            <person name="Shank E.B."/>
            <person name="Swiecicka I."/>
            <person name="Hansen B.M."/>
            <person name="Andrup L."/>
            <person name="Walker B."/>
            <person name="Young S.K."/>
            <person name="Zeng Q."/>
            <person name="Gargeya S."/>
            <person name="Fitzgerald M."/>
            <person name="Haas B."/>
            <person name="Abouelleil A."/>
            <person name="Alvarado L."/>
            <person name="Arachchi H.M."/>
            <person name="Berlin A.M."/>
            <person name="Chapman S.B."/>
            <person name="Dewar J."/>
            <person name="Goldberg J."/>
            <person name="Griggs A."/>
            <person name="Gujja S."/>
            <person name="Hansen M."/>
            <person name="Howarth C."/>
            <person name="Imamovic A."/>
            <person name="Larimer J."/>
            <person name="McCowan C."/>
            <person name="Murphy C."/>
            <person name="Neiman D."/>
            <person name="Pearson M."/>
            <person name="Priest M."/>
            <person name="Roberts A."/>
            <person name="Saif S."/>
            <person name="Shea T."/>
            <person name="Sisk P."/>
            <person name="Sykes S."/>
            <person name="Wortman J."/>
            <person name="Nusbaum C."/>
            <person name="Birren B."/>
        </authorList>
    </citation>
    <scope>NUCLEOTIDE SEQUENCE [LARGE SCALE GENOMIC DNA]</scope>
    <source>
        <strain evidence="3 4">VD184</strain>
    </source>
</reference>
<feature type="compositionally biased region" description="Basic residues" evidence="1">
    <location>
        <begin position="1"/>
        <end position="10"/>
    </location>
</feature>
<accession>A0A9W5RC21</accession>
<protein>
    <recommendedName>
        <fullName evidence="2">Helicase HerA central domain-containing protein</fullName>
    </recommendedName>
</protein>
<dbReference type="InterPro" id="IPR051162">
    <property type="entry name" value="T4SS_component"/>
</dbReference>
<dbReference type="EMBL" id="AHFK01000018">
    <property type="protein sequence ID" value="EOQ19811.1"/>
    <property type="molecule type" value="Genomic_DNA"/>
</dbReference>
<sequence length="699" mass="80840">MGLFKRKKKKVESTENEQQKERIEEQKEFEKVRKNEESSFMQNVPNYIDLISPEGIAIKAEDYGKIKQSLGTETYFRPMYIPRDGYPRKLKTNWINNILSMGEIDVVFDIHKVKKNEAIRLLQRQETTFRSNLSWQNKKGNIDQISDLQTKIADCNALMEEIQFNENDMYNVSSHVVLYETSKNGLDKSSEFLEDALSALSIKLTTAYSRIKKGYLSALPFGQNHLRDATRNIDRRALSTFSPFISGSGRYHGGIPYGINRITGQKEFINSFGDELYRPDNYNMGFFGVSGSGKSLAMKLKISREMPLANVYAGIIDPEGEFIKLTKILGGINLDIHEESGIVINPCAINYSEVPLDDKDDEELELLSKDDKIVIYEKNGKKYKRFVPIREKVNEILDFFDIVVRGKGGVENGLDVFERNYLEEAIMHVFTELKITTHPDSLFEEGIKEVNGRIIQSQVRKKEPEILQIYQYIENRYKEAPDAKRLLHAIKPFLRTGSKPIFDGQTNLGSNVKQSLDESRLINFNISQLEEGFLRPIAFHVILNYLWEYFAKNPQHATRRKFIYCDEIWQFIDNEQTVAFFEKIARRIRKRHGGLCYASQDFVRLLRNPKSRGILTNSHTLLFLKQNKIDKEEVRRNFDITEGELNILFGNPAKGEGILKTGDSSIWLRTDPSDEELLFIESNPAVLEEMLKQKEMQMR</sequence>
<feature type="compositionally biased region" description="Basic and acidic residues" evidence="1">
    <location>
        <begin position="11"/>
        <end position="29"/>
    </location>
</feature>
<dbReference type="PANTHER" id="PTHR30121:SF6">
    <property type="entry name" value="SLR6007 PROTEIN"/>
    <property type="match status" value="1"/>
</dbReference>
<proteinExistence type="predicted"/>
<feature type="region of interest" description="Disordered" evidence="1">
    <location>
        <begin position="1"/>
        <end position="29"/>
    </location>
</feature>
<evidence type="ECO:0000259" key="2">
    <source>
        <dbReference type="Pfam" id="PF01935"/>
    </source>
</evidence>
<evidence type="ECO:0000313" key="4">
    <source>
        <dbReference type="Proteomes" id="UP000014028"/>
    </source>
</evidence>
<dbReference type="Pfam" id="PF01935">
    <property type="entry name" value="DUF87"/>
    <property type="match status" value="1"/>
</dbReference>
<dbReference type="RefSeq" id="WP_016121763.1">
    <property type="nucleotide sequence ID" value="NZ_KB976820.1"/>
</dbReference>
<name>A0A9W5RC21_BACCE</name>
<evidence type="ECO:0000313" key="3">
    <source>
        <dbReference type="EMBL" id="EOQ19811.1"/>
    </source>
</evidence>
<dbReference type="InterPro" id="IPR027417">
    <property type="entry name" value="P-loop_NTPase"/>
</dbReference>
<dbReference type="Proteomes" id="UP000014028">
    <property type="component" value="Unassembled WGS sequence"/>
</dbReference>
<dbReference type="AlphaFoldDB" id="A0A9W5RC21"/>
<evidence type="ECO:0000256" key="1">
    <source>
        <dbReference type="SAM" id="MobiDB-lite"/>
    </source>
</evidence>
<dbReference type="PANTHER" id="PTHR30121">
    <property type="entry name" value="UNCHARACTERIZED PROTEIN YJGR-RELATED"/>
    <property type="match status" value="1"/>
</dbReference>
<organism evidence="3 4">
    <name type="scientific">Bacillus cereus VD184</name>
    <dbReference type="NCBI Taxonomy" id="1053242"/>
    <lineage>
        <taxon>Bacteria</taxon>
        <taxon>Bacillati</taxon>
        <taxon>Bacillota</taxon>
        <taxon>Bacilli</taxon>
        <taxon>Bacillales</taxon>
        <taxon>Bacillaceae</taxon>
        <taxon>Bacillus</taxon>
        <taxon>Bacillus cereus group</taxon>
    </lineage>
</organism>
<dbReference type="Gene3D" id="1.10.8.730">
    <property type="match status" value="1"/>
</dbReference>
<feature type="domain" description="Helicase HerA central" evidence="2">
    <location>
        <begin position="284"/>
        <end position="532"/>
    </location>
</feature>